<evidence type="ECO:0000313" key="4">
    <source>
        <dbReference type="Proteomes" id="UP000228503"/>
    </source>
</evidence>
<dbReference type="Proteomes" id="UP000228503">
    <property type="component" value="Unassembled WGS sequence"/>
</dbReference>
<dbReference type="EMBL" id="PFOB01000055">
    <property type="protein sequence ID" value="PIZ62436.1"/>
    <property type="molecule type" value="Genomic_DNA"/>
</dbReference>
<feature type="chain" id="PRO_5014598100" description="YtxH domain-containing protein" evidence="2">
    <location>
        <begin position="20"/>
        <end position="155"/>
    </location>
</feature>
<organism evidence="3 4">
    <name type="scientific">Candidatus Roizmanbacteria bacterium CG_4_10_14_0_2_um_filter_39_13</name>
    <dbReference type="NCBI Taxonomy" id="1974825"/>
    <lineage>
        <taxon>Bacteria</taxon>
        <taxon>Candidatus Roizmaniibacteriota</taxon>
    </lineage>
</organism>
<proteinExistence type="predicted"/>
<reference evidence="4" key="1">
    <citation type="submission" date="2017-09" db="EMBL/GenBank/DDBJ databases">
        <title>Depth-based differentiation of microbial function through sediment-hosted aquifers and enrichment of novel symbionts in the deep terrestrial subsurface.</title>
        <authorList>
            <person name="Probst A.J."/>
            <person name="Ladd B."/>
            <person name="Jarett J.K."/>
            <person name="Geller-Mcgrath D.E."/>
            <person name="Sieber C.M.K."/>
            <person name="Emerson J.B."/>
            <person name="Anantharaman K."/>
            <person name="Thomas B.C."/>
            <person name="Malmstrom R."/>
            <person name="Stieglmeier M."/>
            <person name="Klingl A."/>
            <person name="Woyke T."/>
            <person name="Ryan C.M."/>
            <person name="Banfield J.F."/>
        </authorList>
    </citation>
    <scope>NUCLEOTIDE SEQUENCE [LARGE SCALE GENOMIC DNA]</scope>
</reference>
<comment type="caution">
    <text evidence="3">The sequence shown here is derived from an EMBL/GenBank/DDBJ whole genome shotgun (WGS) entry which is preliminary data.</text>
</comment>
<feature type="region of interest" description="Disordered" evidence="1">
    <location>
        <begin position="135"/>
        <end position="155"/>
    </location>
</feature>
<protein>
    <recommendedName>
        <fullName evidence="5">YtxH domain-containing protein</fullName>
    </recommendedName>
</protein>
<evidence type="ECO:0000256" key="1">
    <source>
        <dbReference type="SAM" id="MobiDB-lite"/>
    </source>
</evidence>
<sequence length="155" mass="17446">MGKSKFGLTLALGALLGGAAAFFLTPKSGKENRELAKKKWAELHLALKTKSKEEIVKEIFGTASKEGKKLYDIAQKEMNTRLDQLKEKYPDIDKGKYMGVVNDVVGRLKEEKEATKDRLTDLTDFLKSRWEYVSEEGKKDLKKAKAPAKKKPAKK</sequence>
<gene>
    <name evidence="3" type="ORF">COY16_04290</name>
</gene>
<feature type="compositionally biased region" description="Basic residues" evidence="1">
    <location>
        <begin position="140"/>
        <end position="155"/>
    </location>
</feature>
<keyword evidence="2" id="KW-0732">Signal</keyword>
<name>A0A2M7TX77_9BACT</name>
<evidence type="ECO:0000256" key="2">
    <source>
        <dbReference type="SAM" id="SignalP"/>
    </source>
</evidence>
<accession>A0A2M7TX77</accession>
<feature type="signal peptide" evidence="2">
    <location>
        <begin position="1"/>
        <end position="19"/>
    </location>
</feature>
<evidence type="ECO:0000313" key="3">
    <source>
        <dbReference type="EMBL" id="PIZ62436.1"/>
    </source>
</evidence>
<dbReference type="AlphaFoldDB" id="A0A2M7TX77"/>
<evidence type="ECO:0008006" key="5">
    <source>
        <dbReference type="Google" id="ProtNLM"/>
    </source>
</evidence>